<feature type="compositionally biased region" description="Polar residues" evidence="4">
    <location>
        <begin position="401"/>
        <end position="413"/>
    </location>
</feature>
<feature type="compositionally biased region" description="Polar residues" evidence="4">
    <location>
        <begin position="780"/>
        <end position="818"/>
    </location>
</feature>
<feature type="compositionally biased region" description="Polar residues" evidence="4">
    <location>
        <begin position="603"/>
        <end position="621"/>
    </location>
</feature>
<dbReference type="PANTHER" id="PTHR10083:SF374">
    <property type="entry name" value="BPTI_KUNITZ INHIBITOR DOMAIN-CONTAINING PROTEIN"/>
    <property type="match status" value="1"/>
</dbReference>
<feature type="compositionally biased region" description="Pro residues" evidence="4">
    <location>
        <begin position="168"/>
        <end position="182"/>
    </location>
</feature>
<feature type="compositionally biased region" description="Polar residues" evidence="4">
    <location>
        <begin position="559"/>
        <end position="575"/>
    </location>
</feature>
<feature type="compositionally biased region" description="Polar residues" evidence="4">
    <location>
        <begin position="682"/>
        <end position="691"/>
    </location>
</feature>
<dbReference type="InterPro" id="IPR050098">
    <property type="entry name" value="TFPI/VKTCI-like"/>
</dbReference>
<protein>
    <submittedName>
        <fullName evidence="7">Pancreatic trypsin inhibitor</fullName>
    </submittedName>
</protein>
<evidence type="ECO:0000256" key="3">
    <source>
        <dbReference type="ARBA" id="ARBA00023157"/>
    </source>
</evidence>
<feature type="chain" id="PRO_5012420422" evidence="5">
    <location>
        <begin position="22"/>
        <end position="1093"/>
    </location>
</feature>
<feature type="compositionally biased region" description="Polar residues" evidence="4">
    <location>
        <begin position="479"/>
        <end position="517"/>
    </location>
</feature>
<sequence length="1093" mass="116486">MNMDVTSKAVSILLVAGICIAWQPTAHDGRCSINQAIKPVTKCAAHRYQYNNKTNLCEPVCCSSAPFSSFVDCSQTCRSIEVCFVHRPVPSCGSGVVTVYYFSTRTGTCLKDQGCSFKGNNFPSLEECQRTCRAKTNVHPTAVPGHPGCTQTTPSCTGGKPSFTPQKPQLPPSGPIFPPPSSQPWAGGMPSSNHHQGTQGHATNTGILRPPVQQPWQPNTTISSSHQPSQQPQQQWGVPFPPVRPEQQGQRALDSRCNISAPIKPARHCSGYSYQFDHRTHSCRPLMCGAAPFSTFMECSETCRSREVCFMYRPHASCGSKSVIVYYFDTLKDECVEDHGCSYKGNNFPTLEECQRTCRPKKKDSSQAVPGVPGNTLPSLPQQTPQRPVRPAPPQQGGGWPSSNLPQVTQDQTAPGLMPSLGNRPLNANTSAPGSQQQSGLPGNSFPSNHNNEAATSFPQQITQFPASIPVPPQLGSGRLSSNHQHGNQGQMTTGMMPSSGQKPLNPNTPAVGSQQRPDLPGDSFSSNLNNVVTSSFPQQIPQFPASVPVPPQLGPGRPSSSHQHGNQGQMTTGVMPSPGQRPFNPTASAAGSHQRPGLPGSSFPSNENNGVTSSFAQQIPQLPASIPLPPQLGSGRPSSNHQHGNQRQTTPGMMRSPGYLQSNTTHAEPSLRHPPGLTISGFPSQQNTGGVSPFPHQMPQLPVSRPSTPQQSRGMQPSNHLLGTQGQASSETMLPLAHTPWIPSSVASNSSHQRPHQPENNLFPPVNPQSQFPGGGTQFPPQSQQQSLNGPGMSQQSSLHQSNHGTVQNLSPNQQGTGAPAGSAQRPEHSSMGHIGSPNPQHNAPRPWGNGALPPNSPQILIQQSGSGSMSPSTQSHWRNPLGTSSIPQHDQHQQWGSGNGPQNLQPYASAQIPPTNSQQREASTSRNGADTVGRQLSTTAQQANGAGQVLLYPNTELPWSGQAATVGSQGSQPAQSLSWRSGVQPGGQANIDAQHTDGAGLAIPSRFSQPSLNSELSSHPSSATILTAGSQANAQQQRNNGLPSQFPVSFPTPNVNQLTQQSMHRRVVSVQERQTVRRSLLRQGASISSRR</sequence>
<feature type="compositionally biased region" description="Polar residues" evidence="4">
    <location>
        <begin position="706"/>
        <end position="730"/>
    </location>
</feature>
<reference evidence="7" key="1">
    <citation type="journal article" date="2017" name="Parasit. Vectors">
        <title>Sialotranscriptomics of Rhipicephalus zambeziensis reveals intricate expression profiles of secretory proteins and suggests tight temporal transcriptional regulation during blood-feeding.</title>
        <authorList>
            <person name="de Castro M.H."/>
            <person name="de Klerk D."/>
            <person name="Pienaar R."/>
            <person name="Rees D.J.G."/>
            <person name="Mans B.J."/>
        </authorList>
    </citation>
    <scope>NUCLEOTIDE SEQUENCE</scope>
    <source>
        <tissue evidence="7">Salivary glands</tissue>
    </source>
</reference>
<dbReference type="PANTHER" id="PTHR10083">
    <property type="entry name" value="KUNITZ-TYPE PROTEASE INHIBITOR-RELATED"/>
    <property type="match status" value="1"/>
</dbReference>
<dbReference type="AlphaFoldDB" id="A0A224Y2G1"/>
<feature type="domain" description="BPTI/Kunitz inhibitor" evidence="6">
    <location>
        <begin position="309"/>
        <end position="358"/>
    </location>
</feature>
<dbReference type="InterPro" id="IPR036880">
    <property type="entry name" value="Kunitz_BPTI_sf"/>
</dbReference>
<feature type="compositionally biased region" description="Polar residues" evidence="4">
    <location>
        <begin position="883"/>
        <end position="932"/>
    </location>
</feature>
<dbReference type="Pfam" id="PF00014">
    <property type="entry name" value="Kunitz_BPTI"/>
    <property type="match status" value="2"/>
</dbReference>
<feature type="compositionally biased region" description="Polar residues" evidence="4">
    <location>
        <begin position="637"/>
        <end position="652"/>
    </location>
</feature>
<evidence type="ECO:0000256" key="1">
    <source>
        <dbReference type="ARBA" id="ARBA00022690"/>
    </source>
</evidence>
<evidence type="ECO:0000256" key="4">
    <source>
        <dbReference type="SAM" id="MobiDB-lite"/>
    </source>
</evidence>
<dbReference type="SMART" id="SM00131">
    <property type="entry name" value="KU"/>
    <property type="match status" value="2"/>
</dbReference>
<dbReference type="EMBL" id="GFPF01000590">
    <property type="protein sequence ID" value="MAA11736.1"/>
    <property type="molecule type" value="Transcribed_RNA"/>
</dbReference>
<feature type="compositionally biased region" description="Polar residues" evidence="4">
    <location>
        <begin position="426"/>
        <end position="454"/>
    </location>
</feature>
<organism evidence="7">
    <name type="scientific">Rhipicephalus zambeziensis</name>
    <dbReference type="NCBI Taxonomy" id="60191"/>
    <lineage>
        <taxon>Eukaryota</taxon>
        <taxon>Metazoa</taxon>
        <taxon>Ecdysozoa</taxon>
        <taxon>Arthropoda</taxon>
        <taxon>Chelicerata</taxon>
        <taxon>Arachnida</taxon>
        <taxon>Acari</taxon>
        <taxon>Parasitiformes</taxon>
        <taxon>Ixodida</taxon>
        <taxon>Ixodoidea</taxon>
        <taxon>Ixodidae</taxon>
        <taxon>Rhipicephalinae</taxon>
        <taxon>Rhipicephalus</taxon>
        <taxon>Rhipicephalus</taxon>
    </lineage>
</organism>
<keyword evidence="1" id="KW-0646">Protease inhibitor</keyword>
<dbReference type="GO" id="GO:0004867">
    <property type="term" value="F:serine-type endopeptidase inhibitor activity"/>
    <property type="evidence" value="ECO:0007669"/>
    <property type="project" value="UniProtKB-KW"/>
</dbReference>
<feature type="region of interest" description="Disordered" evidence="4">
    <location>
        <begin position="742"/>
        <end position="932"/>
    </location>
</feature>
<feature type="signal peptide" evidence="5">
    <location>
        <begin position="1"/>
        <end position="21"/>
    </location>
</feature>
<evidence type="ECO:0000313" key="7">
    <source>
        <dbReference type="EMBL" id="MAA11736.1"/>
    </source>
</evidence>
<feature type="region of interest" description="Disordered" evidence="4">
    <location>
        <begin position="362"/>
        <end position="454"/>
    </location>
</feature>
<keyword evidence="5" id="KW-0732">Signal</keyword>
<evidence type="ECO:0000256" key="2">
    <source>
        <dbReference type="ARBA" id="ARBA00022900"/>
    </source>
</evidence>
<proteinExistence type="predicted"/>
<accession>A0A224Y2G1</accession>
<feature type="region of interest" description="Disordered" evidence="4">
    <location>
        <begin position="157"/>
        <end position="251"/>
    </location>
</feature>
<dbReference type="Gene3D" id="4.10.410.10">
    <property type="entry name" value="Pancreatic trypsin inhibitor Kunitz domain"/>
    <property type="match status" value="2"/>
</dbReference>
<evidence type="ECO:0000256" key="5">
    <source>
        <dbReference type="SAM" id="SignalP"/>
    </source>
</evidence>
<evidence type="ECO:0000259" key="6">
    <source>
        <dbReference type="PROSITE" id="PS50279"/>
    </source>
</evidence>
<name>A0A224Y2G1_9ACAR</name>
<feature type="domain" description="BPTI/Kunitz inhibitor" evidence="6">
    <location>
        <begin position="83"/>
        <end position="132"/>
    </location>
</feature>
<feature type="compositionally biased region" description="Polar residues" evidence="4">
    <location>
        <begin position="964"/>
        <end position="983"/>
    </location>
</feature>
<feature type="region of interest" description="Disordered" evidence="4">
    <location>
        <begin position="963"/>
        <end position="986"/>
    </location>
</feature>
<dbReference type="PROSITE" id="PS50279">
    <property type="entry name" value="BPTI_KUNITZ_2"/>
    <property type="match status" value="2"/>
</dbReference>
<dbReference type="InterPro" id="IPR002223">
    <property type="entry name" value="Kunitz_BPTI"/>
</dbReference>
<feature type="compositionally biased region" description="Polar residues" evidence="4">
    <location>
        <begin position="190"/>
        <end position="206"/>
    </location>
</feature>
<feature type="region of interest" description="Disordered" evidence="4">
    <location>
        <begin position="466"/>
        <end position="730"/>
    </location>
</feature>
<feature type="compositionally biased region" description="Low complexity" evidence="4">
    <location>
        <begin position="864"/>
        <end position="877"/>
    </location>
</feature>
<keyword evidence="2" id="KW-0722">Serine protease inhibitor</keyword>
<dbReference type="SUPFAM" id="SSF57362">
    <property type="entry name" value="BPTI-like"/>
    <property type="match status" value="2"/>
</dbReference>
<feature type="compositionally biased region" description="Polar residues" evidence="4">
    <location>
        <begin position="524"/>
        <end position="542"/>
    </location>
</feature>
<feature type="compositionally biased region" description="Low complexity" evidence="4">
    <location>
        <begin position="223"/>
        <end position="235"/>
    </location>
</feature>
<keyword evidence="3" id="KW-1015">Disulfide bond</keyword>